<accession>A0ABN1ZZE4</accession>
<evidence type="ECO:0000259" key="1">
    <source>
        <dbReference type="Pfam" id="PF09995"/>
    </source>
</evidence>
<gene>
    <name evidence="2" type="ORF">GCM10009788_09030</name>
</gene>
<dbReference type="Proteomes" id="UP001500842">
    <property type="component" value="Unassembled WGS sequence"/>
</dbReference>
<evidence type="ECO:0000313" key="2">
    <source>
        <dbReference type="EMBL" id="GAA1507285.1"/>
    </source>
</evidence>
<sequence>MTDLPPWHPSQPHHALAADVRAWLGTPAAFALFGRLALDQVAYREVAAAVDATGRFAQNFTDRGIRSGLWGPLLLFGDDADRRASAQRLKDLHGQVRGEGKGHFAGERYSALNPALWKWVGTTSLMVFHTGYVTTYRGRLTAEQREVVYGTIRHLVDFDLPSEQARMPATAAEAEAYYDEVAATVLEDNEFLQWANATFDRLPVPTLVGPRWLQRAIAPFWRILTPALGRPAKVCAEGAAHPRMRELLGVRWTRRRRAEFGLYLLLIRTARRWLPRWLLLDPLALNRLRYERLRARYERPQLASFAAPVAGAQKTPGTL</sequence>
<proteinExistence type="predicted"/>
<feature type="domain" description="ER-bound oxygenase mpaB/mpaB'/Rubber oxygenase catalytic" evidence="1">
    <location>
        <begin position="22"/>
        <end position="268"/>
    </location>
</feature>
<organism evidence="2 3">
    <name type="scientific">Nocardioides humi</name>
    <dbReference type="NCBI Taxonomy" id="449461"/>
    <lineage>
        <taxon>Bacteria</taxon>
        <taxon>Bacillati</taxon>
        <taxon>Actinomycetota</taxon>
        <taxon>Actinomycetes</taxon>
        <taxon>Propionibacteriales</taxon>
        <taxon>Nocardioidaceae</taxon>
        <taxon>Nocardioides</taxon>
    </lineage>
</organism>
<dbReference type="EMBL" id="BAAAOR010000007">
    <property type="protein sequence ID" value="GAA1507285.1"/>
    <property type="molecule type" value="Genomic_DNA"/>
</dbReference>
<keyword evidence="3" id="KW-1185">Reference proteome</keyword>
<comment type="caution">
    <text evidence="2">The sequence shown here is derived from an EMBL/GenBank/DDBJ whole genome shotgun (WGS) entry which is preliminary data.</text>
</comment>
<dbReference type="InterPro" id="IPR018713">
    <property type="entry name" value="MPAB/Lcp_cat_dom"/>
</dbReference>
<dbReference type="Pfam" id="PF09995">
    <property type="entry name" value="MPAB_Lcp_cat"/>
    <property type="match status" value="1"/>
</dbReference>
<name>A0ABN1ZZE4_9ACTN</name>
<protein>
    <submittedName>
        <fullName evidence="2">Oxygenase MpaB family protein</fullName>
    </submittedName>
</protein>
<reference evidence="2 3" key="1">
    <citation type="journal article" date="2019" name="Int. J. Syst. Evol. Microbiol.">
        <title>The Global Catalogue of Microorganisms (GCM) 10K type strain sequencing project: providing services to taxonomists for standard genome sequencing and annotation.</title>
        <authorList>
            <consortium name="The Broad Institute Genomics Platform"/>
            <consortium name="The Broad Institute Genome Sequencing Center for Infectious Disease"/>
            <person name="Wu L."/>
            <person name="Ma J."/>
        </authorList>
    </citation>
    <scope>NUCLEOTIDE SEQUENCE [LARGE SCALE GENOMIC DNA]</scope>
    <source>
        <strain evidence="2 3">JCM 14942</strain>
    </source>
</reference>
<dbReference type="PANTHER" id="PTHR36151:SF3">
    <property type="entry name" value="ER-BOUND OXYGENASE MPAB_MPAB'_RUBBER OXYGENASE CATALYTIC DOMAIN-CONTAINING PROTEIN"/>
    <property type="match status" value="1"/>
</dbReference>
<evidence type="ECO:0000313" key="3">
    <source>
        <dbReference type="Proteomes" id="UP001500842"/>
    </source>
</evidence>
<dbReference type="RefSeq" id="WP_344111248.1">
    <property type="nucleotide sequence ID" value="NZ_BAAAOR010000007.1"/>
</dbReference>
<dbReference type="PANTHER" id="PTHR36151">
    <property type="entry name" value="BLR2777 PROTEIN"/>
    <property type="match status" value="1"/>
</dbReference>